<organism evidence="1 2">
    <name type="scientific">Glossina palpalis gambiensis</name>
    <dbReference type="NCBI Taxonomy" id="67801"/>
    <lineage>
        <taxon>Eukaryota</taxon>
        <taxon>Metazoa</taxon>
        <taxon>Ecdysozoa</taxon>
        <taxon>Arthropoda</taxon>
        <taxon>Hexapoda</taxon>
        <taxon>Insecta</taxon>
        <taxon>Pterygota</taxon>
        <taxon>Neoptera</taxon>
        <taxon>Endopterygota</taxon>
        <taxon>Diptera</taxon>
        <taxon>Brachycera</taxon>
        <taxon>Muscomorpha</taxon>
        <taxon>Hippoboscoidea</taxon>
        <taxon>Glossinidae</taxon>
        <taxon>Glossina</taxon>
    </lineage>
</organism>
<evidence type="ECO:0000313" key="1">
    <source>
        <dbReference type="EnsemblMetazoa" id="GPPI044551-PA"/>
    </source>
</evidence>
<dbReference type="EnsemblMetazoa" id="GPPI044551-RA">
    <property type="protein sequence ID" value="GPPI044551-PA"/>
    <property type="gene ID" value="GPPI044551"/>
</dbReference>
<dbReference type="VEuPathDB" id="VectorBase:GPPI044551"/>
<reference evidence="1" key="2">
    <citation type="submission" date="2020-05" db="UniProtKB">
        <authorList>
            <consortium name="EnsemblMetazoa"/>
        </authorList>
    </citation>
    <scope>IDENTIFICATION</scope>
    <source>
        <strain evidence="1">IAEA</strain>
    </source>
</reference>
<accession>A0A1B0BYU1</accession>
<proteinExistence type="predicted"/>
<name>A0A1B0BYU1_9MUSC</name>
<sequence>MTVARTCTNAFRLFDCGYMFVNLTSCCVYLSQIAPGTNAASMADEEVGLIKSKEFKNCVVMNPPSSATDQQSISERFFGSKK</sequence>
<dbReference type="Proteomes" id="UP000092460">
    <property type="component" value="Unassembled WGS sequence"/>
</dbReference>
<dbReference type="AlphaFoldDB" id="A0A1B0BYU1"/>
<dbReference type="EMBL" id="JXJN01022821">
    <property type="status" value="NOT_ANNOTATED_CDS"/>
    <property type="molecule type" value="Genomic_DNA"/>
</dbReference>
<protein>
    <submittedName>
        <fullName evidence="1">Uncharacterized protein</fullName>
    </submittedName>
</protein>
<keyword evidence="2" id="KW-1185">Reference proteome</keyword>
<reference evidence="2" key="1">
    <citation type="submission" date="2015-01" db="EMBL/GenBank/DDBJ databases">
        <authorList>
            <person name="Aksoy S."/>
            <person name="Warren W."/>
            <person name="Wilson R.K."/>
        </authorList>
    </citation>
    <scope>NUCLEOTIDE SEQUENCE [LARGE SCALE GENOMIC DNA]</scope>
    <source>
        <strain evidence="2">IAEA</strain>
    </source>
</reference>
<evidence type="ECO:0000313" key="2">
    <source>
        <dbReference type="Proteomes" id="UP000092460"/>
    </source>
</evidence>